<organism evidence="10 11">
    <name type="scientific">Culicoidibacter larvae</name>
    <dbReference type="NCBI Taxonomy" id="2579976"/>
    <lineage>
        <taxon>Bacteria</taxon>
        <taxon>Bacillati</taxon>
        <taxon>Bacillota</taxon>
        <taxon>Culicoidibacteria</taxon>
        <taxon>Culicoidibacterales</taxon>
        <taxon>Culicoidibacteraceae</taxon>
        <taxon>Culicoidibacter</taxon>
    </lineage>
</organism>
<dbReference type="OrthoDB" id="9790442at2"/>
<dbReference type="SMART" id="SM00862">
    <property type="entry name" value="Trans_reg_C"/>
    <property type="match status" value="1"/>
</dbReference>
<evidence type="ECO:0000313" key="11">
    <source>
        <dbReference type="Proteomes" id="UP000306912"/>
    </source>
</evidence>
<evidence type="ECO:0000259" key="8">
    <source>
        <dbReference type="PROSITE" id="PS50110"/>
    </source>
</evidence>
<dbReference type="RefSeq" id="WP_138191703.1">
    <property type="nucleotide sequence ID" value="NZ_VBWP01000009.1"/>
</dbReference>
<reference evidence="10 11" key="1">
    <citation type="submission" date="2019-05" db="EMBL/GenBank/DDBJ databases">
        <title>Culicoidintestinum kansasii gen. nov., sp. nov. from the gastrointestinal tract of the biting midge, Culicoides sonorensis.</title>
        <authorList>
            <person name="Neupane S."/>
            <person name="Ghosh A."/>
            <person name="Gunther S."/>
            <person name="Martin K."/>
            <person name="Zurek L."/>
        </authorList>
    </citation>
    <scope>NUCLEOTIDE SEQUENCE [LARGE SCALE GENOMIC DNA]</scope>
    <source>
        <strain evidence="10 11">CS-1</strain>
    </source>
</reference>
<dbReference type="PROSITE" id="PS50110">
    <property type="entry name" value="RESPONSE_REGULATORY"/>
    <property type="match status" value="1"/>
</dbReference>
<evidence type="ECO:0000256" key="6">
    <source>
        <dbReference type="PROSITE-ProRule" id="PRU00169"/>
    </source>
</evidence>
<dbReference type="Gene3D" id="1.10.10.10">
    <property type="entry name" value="Winged helix-like DNA-binding domain superfamily/Winged helix DNA-binding domain"/>
    <property type="match status" value="1"/>
</dbReference>
<evidence type="ECO:0000256" key="3">
    <source>
        <dbReference type="ARBA" id="ARBA00023015"/>
    </source>
</evidence>
<evidence type="ECO:0000256" key="4">
    <source>
        <dbReference type="ARBA" id="ARBA00023125"/>
    </source>
</evidence>
<dbReference type="GO" id="GO:0032993">
    <property type="term" value="C:protein-DNA complex"/>
    <property type="evidence" value="ECO:0007669"/>
    <property type="project" value="TreeGrafter"/>
</dbReference>
<dbReference type="Pfam" id="PF00486">
    <property type="entry name" value="Trans_reg_C"/>
    <property type="match status" value="1"/>
</dbReference>
<dbReference type="FunFam" id="3.40.50.2300:FF:000001">
    <property type="entry name" value="DNA-binding response regulator PhoB"/>
    <property type="match status" value="1"/>
</dbReference>
<dbReference type="EMBL" id="VBWP01000009">
    <property type="protein sequence ID" value="TLG72031.1"/>
    <property type="molecule type" value="Genomic_DNA"/>
</dbReference>
<dbReference type="PANTHER" id="PTHR48111">
    <property type="entry name" value="REGULATOR OF RPOS"/>
    <property type="match status" value="1"/>
</dbReference>
<dbReference type="SMART" id="SM00448">
    <property type="entry name" value="REC"/>
    <property type="match status" value="1"/>
</dbReference>
<comment type="caution">
    <text evidence="10">The sequence shown here is derived from an EMBL/GenBank/DDBJ whole genome shotgun (WGS) entry which is preliminary data.</text>
</comment>
<dbReference type="Pfam" id="PF00072">
    <property type="entry name" value="Response_reg"/>
    <property type="match status" value="1"/>
</dbReference>
<proteinExistence type="predicted"/>
<evidence type="ECO:0000259" key="9">
    <source>
        <dbReference type="PROSITE" id="PS51755"/>
    </source>
</evidence>
<dbReference type="InterPro" id="IPR036388">
    <property type="entry name" value="WH-like_DNA-bd_sf"/>
</dbReference>
<evidence type="ECO:0000256" key="2">
    <source>
        <dbReference type="ARBA" id="ARBA00023012"/>
    </source>
</evidence>
<dbReference type="CDD" id="cd00383">
    <property type="entry name" value="trans_reg_C"/>
    <property type="match status" value="1"/>
</dbReference>
<keyword evidence="4 7" id="KW-0238">DNA-binding</keyword>
<feature type="domain" description="Response regulatory" evidence="8">
    <location>
        <begin position="3"/>
        <end position="116"/>
    </location>
</feature>
<sequence>MYKILVVEDEQNVQELIVEFLTSQNYEVSSAANGMEAWELFKEKNYDLVITDIMMPKMDGYQLVQLIRSKSEIPVIMLTALGEENHQVRGFDLEVDDYITKPFSFTIFIKRVEAVLRRAYKDKTKDLGFKNIRIDLDGHSVFVDGKEIQLTLKEFELLCSLIEHRGKVLSREQLLDSIWGYDFFGDTRVVDTHIKNLRKKLQVDYIQTVKGVGYKIDD</sequence>
<feature type="DNA-binding region" description="OmpR/PhoB-type" evidence="7">
    <location>
        <begin position="122"/>
        <end position="218"/>
    </location>
</feature>
<dbReference type="SUPFAM" id="SSF52172">
    <property type="entry name" value="CheY-like"/>
    <property type="match status" value="1"/>
</dbReference>
<dbReference type="InterPro" id="IPR039420">
    <property type="entry name" value="WalR-like"/>
</dbReference>
<dbReference type="InterPro" id="IPR001867">
    <property type="entry name" value="OmpR/PhoB-type_DNA-bd"/>
</dbReference>
<accession>A0A5R8Q8K4</accession>
<dbReference type="Gene3D" id="3.40.50.2300">
    <property type="match status" value="1"/>
</dbReference>
<evidence type="ECO:0000256" key="7">
    <source>
        <dbReference type="PROSITE-ProRule" id="PRU01091"/>
    </source>
</evidence>
<dbReference type="FunFam" id="1.10.10.10:FF:000018">
    <property type="entry name" value="DNA-binding response regulator ResD"/>
    <property type="match status" value="1"/>
</dbReference>
<keyword evidence="3" id="KW-0805">Transcription regulation</keyword>
<feature type="modified residue" description="4-aspartylphosphate" evidence="6">
    <location>
        <position position="52"/>
    </location>
</feature>
<dbReference type="GO" id="GO:0005829">
    <property type="term" value="C:cytosol"/>
    <property type="evidence" value="ECO:0007669"/>
    <property type="project" value="TreeGrafter"/>
</dbReference>
<keyword evidence="2" id="KW-0902">Two-component regulatory system</keyword>
<gene>
    <name evidence="10" type="ORF">FEZ08_09365</name>
</gene>
<keyword evidence="5" id="KW-0804">Transcription</keyword>
<name>A0A5R8Q8K4_9FIRM</name>
<keyword evidence="1 6" id="KW-0597">Phosphoprotein</keyword>
<dbReference type="AlphaFoldDB" id="A0A5R8Q8K4"/>
<dbReference type="GO" id="GO:0000156">
    <property type="term" value="F:phosphorelay response regulator activity"/>
    <property type="evidence" value="ECO:0007669"/>
    <property type="project" value="TreeGrafter"/>
</dbReference>
<evidence type="ECO:0000313" key="10">
    <source>
        <dbReference type="EMBL" id="TLG72031.1"/>
    </source>
</evidence>
<protein>
    <submittedName>
        <fullName evidence="10">Response regulator transcription factor</fullName>
    </submittedName>
</protein>
<dbReference type="GO" id="GO:0000976">
    <property type="term" value="F:transcription cis-regulatory region binding"/>
    <property type="evidence" value="ECO:0007669"/>
    <property type="project" value="TreeGrafter"/>
</dbReference>
<feature type="domain" description="OmpR/PhoB-type" evidence="9">
    <location>
        <begin position="122"/>
        <end position="218"/>
    </location>
</feature>
<dbReference type="Proteomes" id="UP000306912">
    <property type="component" value="Unassembled WGS sequence"/>
</dbReference>
<dbReference type="PANTHER" id="PTHR48111:SF32">
    <property type="entry name" value="STAGE 0 SPORULATION PROTEIN A HOMOLOG"/>
    <property type="match status" value="1"/>
</dbReference>
<keyword evidence="11" id="KW-1185">Reference proteome</keyword>
<dbReference type="InterPro" id="IPR001789">
    <property type="entry name" value="Sig_transdc_resp-reg_receiver"/>
</dbReference>
<evidence type="ECO:0000256" key="1">
    <source>
        <dbReference type="ARBA" id="ARBA00022553"/>
    </source>
</evidence>
<dbReference type="InParanoid" id="A0A5R8Q8K4"/>
<dbReference type="InterPro" id="IPR011006">
    <property type="entry name" value="CheY-like_superfamily"/>
</dbReference>
<dbReference type="GO" id="GO:0006355">
    <property type="term" value="P:regulation of DNA-templated transcription"/>
    <property type="evidence" value="ECO:0007669"/>
    <property type="project" value="InterPro"/>
</dbReference>
<evidence type="ECO:0000256" key="5">
    <source>
        <dbReference type="ARBA" id="ARBA00023163"/>
    </source>
</evidence>
<dbReference type="CDD" id="cd17574">
    <property type="entry name" value="REC_OmpR"/>
    <property type="match status" value="1"/>
</dbReference>
<dbReference type="PROSITE" id="PS51755">
    <property type="entry name" value="OMPR_PHOB"/>
    <property type="match status" value="1"/>
</dbReference>